<dbReference type="RefSeq" id="WP_310764471.1">
    <property type="nucleotide sequence ID" value="NZ_CP134050.1"/>
</dbReference>
<name>A0ABY9SYY3_BREBE</name>
<protein>
    <submittedName>
        <fullName evidence="1">Uncharacterized protein</fullName>
    </submittedName>
</protein>
<gene>
    <name evidence="1" type="ORF">RGB73_19800</name>
</gene>
<accession>A0ABY9SYY3</accession>
<proteinExistence type="predicted"/>
<evidence type="ECO:0000313" key="2">
    <source>
        <dbReference type="Proteomes" id="UP001256827"/>
    </source>
</evidence>
<organism evidence="1 2">
    <name type="scientific">Brevibacillus brevis</name>
    <name type="common">Bacillus brevis</name>
    <dbReference type="NCBI Taxonomy" id="1393"/>
    <lineage>
        <taxon>Bacteria</taxon>
        <taxon>Bacillati</taxon>
        <taxon>Bacillota</taxon>
        <taxon>Bacilli</taxon>
        <taxon>Bacillales</taxon>
        <taxon>Paenibacillaceae</taxon>
        <taxon>Brevibacillus</taxon>
    </lineage>
</organism>
<keyword evidence="2" id="KW-1185">Reference proteome</keyword>
<reference evidence="1 2" key="1">
    <citation type="submission" date="2023-09" db="EMBL/GenBank/DDBJ databases">
        <title>Complete Genome and Methylome dissection of Bacillus brevis NEB573 original source of BbsI restriction endonuclease.</title>
        <authorList>
            <person name="Fomenkov A."/>
            <person name="Roberts R.D."/>
        </authorList>
    </citation>
    <scope>NUCLEOTIDE SEQUENCE [LARGE SCALE GENOMIC DNA]</scope>
    <source>
        <strain evidence="1 2">NEB573</strain>
    </source>
</reference>
<evidence type="ECO:0000313" key="1">
    <source>
        <dbReference type="EMBL" id="WNC12956.1"/>
    </source>
</evidence>
<dbReference type="EMBL" id="CP134050">
    <property type="protein sequence ID" value="WNC12956.1"/>
    <property type="molecule type" value="Genomic_DNA"/>
</dbReference>
<sequence>MDQVANWLGNVAVAQSAFRQFLEDTLDKIDEPNIRYVLSKMATAAQDHESRVQDIYHVIGRDPSDINLMMGEMMAKVNETLAFFQGLYGGAVGPWRDIQRLLMINLNSQGAFAVVEQLGLALGLHEIEEITFPIIHEKQTEHIVLQEYMLEMAPVAILYKKDI</sequence>
<dbReference type="Proteomes" id="UP001256827">
    <property type="component" value="Chromosome"/>
</dbReference>